<protein>
    <submittedName>
        <fullName evidence="1">Uncharacterized protein</fullName>
    </submittedName>
</protein>
<proteinExistence type="predicted"/>
<dbReference type="EMBL" id="CM004477">
    <property type="protein sequence ID" value="OCT73651.1"/>
    <property type="molecule type" value="Genomic_DNA"/>
</dbReference>
<sequence length="69" mass="7830">MLYCGPVDPLFSSVRLIKGTFAQSLPLIVLVNKKCQRGVIRWFRPLLYDIRLLFQDSLTKGPHTAHSSS</sequence>
<evidence type="ECO:0000313" key="2">
    <source>
        <dbReference type="Proteomes" id="UP000694892"/>
    </source>
</evidence>
<organism evidence="1 2">
    <name type="scientific">Xenopus laevis</name>
    <name type="common">African clawed frog</name>
    <dbReference type="NCBI Taxonomy" id="8355"/>
    <lineage>
        <taxon>Eukaryota</taxon>
        <taxon>Metazoa</taxon>
        <taxon>Chordata</taxon>
        <taxon>Craniata</taxon>
        <taxon>Vertebrata</taxon>
        <taxon>Euteleostomi</taxon>
        <taxon>Amphibia</taxon>
        <taxon>Batrachia</taxon>
        <taxon>Anura</taxon>
        <taxon>Pipoidea</taxon>
        <taxon>Pipidae</taxon>
        <taxon>Xenopodinae</taxon>
        <taxon>Xenopus</taxon>
        <taxon>Xenopus</taxon>
    </lineage>
</organism>
<evidence type="ECO:0000313" key="1">
    <source>
        <dbReference type="EMBL" id="OCT73651.1"/>
    </source>
</evidence>
<name>A0A974HDN5_XENLA</name>
<dbReference type="Proteomes" id="UP000694892">
    <property type="component" value="Chromosome 6S"/>
</dbReference>
<dbReference type="AlphaFoldDB" id="A0A974HDN5"/>
<accession>A0A974HDN5</accession>
<gene>
    <name evidence="1" type="ORF">XELAEV_18032614mg</name>
</gene>
<reference evidence="2" key="1">
    <citation type="journal article" date="2016" name="Nature">
        <title>Genome evolution in the allotetraploid frog Xenopus laevis.</title>
        <authorList>
            <person name="Session A.M."/>
            <person name="Uno Y."/>
            <person name="Kwon T."/>
            <person name="Chapman J.A."/>
            <person name="Toyoda A."/>
            <person name="Takahashi S."/>
            <person name="Fukui A."/>
            <person name="Hikosaka A."/>
            <person name="Suzuki A."/>
            <person name="Kondo M."/>
            <person name="van Heeringen S.J."/>
            <person name="Quigley I."/>
            <person name="Heinz S."/>
            <person name="Ogino H."/>
            <person name="Ochi H."/>
            <person name="Hellsten U."/>
            <person name="Lyons J.B."/>
            <person name="Simakov O."/>
            <person name="Putnam N."/>
            <person name="Stites J."/>
            <person name="Kuroki Y."/>
            <person name="Tanaka T."/>
            <person name="Michiue T."/>
            <person name="Watanabe M."/>
            <person name="Bogdanovic O."/>
            <person name="Lister R."/>
            <person name="Georgiou G."/>
            <person name="Paranjpe S.S."/>
            <person name="van Kruijsbergen I."/>
            <person name="Shu S."/>
            <person name="Carlson J."/>
            <person name="Kinoshita T."/>
            <person name="Ohta Y."/>
            <person name="Mawaribuchi S."/>
            <person name="Jenkins J."/>
            <person name="Grimwood J."/>
            <person name="Schmutz J."/>
            <person name="Mitros T."/>
            <person name="Mozaffari S.V."/>
            <person name="Suzuki Y."/>
            <person name="Haramoto Y."/>
            <person name="Yamamoto T.S."/>
            <person name="Takagi C."/>
            <person name="Heald R."/>
            <person name="Miller K."/>
            <person name="Haudenschild C."/>
            <person name="Kitzman J."/>
            <person name="Nakayama T."/>
            <person name="Izutsu Y."/>
            <person name="Robert J."/>
            <person name="Fortriede J."/>
            <person name="Burns K."/>
            <person name="Lotay V."/>
            <person name="Karimi K."/>
            <person name="Yasuoka Y."/>
            <person name="Dichmann D.S."/>
            <person name="Flajnik M.F."/>
            <person name="Houston D.W."/>
            <person name="Shendure J."/>
            <person name="DuPasquier L."/>
            <person name="Vize P.D."/>
            <person name="Zorn A.M."/>
            <person name="Ito M."/>
            <person name="Marcotte E.M."/>
            <person name="Wallingford J.B."/>
            <person name="Ito Y."/>
            <person name="Asashima M."/>
            <person name="Ueno N."/>
            <person name="Matsuda Y."/>
            <person name="Veenstra G.J."/>
            <person name="Fujiyama A."/>
            <person name="Harland R.M."/>
            <person name="Taira M."/>
            <person name="Rokhsar D.S."/>
        </authorList>
    </citation>
    <scope>NUCLEOTIDE SEQUENCE [LARGE SCALE GENOMIC DNA]</scope>
    <source>
        <strain evidence="2">J</strain>
    </source>
</reference>